<feature type="region of interest" description="Disordered" evidence="1">
    <location>
        <begin position="1"/>
        <end position="20"/>
    </location>
</feature>
<reference evidence="3" key="2">
    <citation type="submission" date="2015-01" db="EMBL/GenBank/DDBJ databases">
        <title>Evolutionary Origins and Diversification of the Mycorrhizal Mutualists.</title>
        <authorList>
            <consortium name="DOE Joint Genome Institute"/>
            <consortium name="Mycorrhizal Genomics Consortium"/>
            <person name="Kohler A."/>
            <person name="Kuo A."/>
            <person name="Nagy L.G."/>
            <person name="Floudas D."/>
            <person name="Copeland A."/>
            <person name="Barry K.W."/>
            <person name="Cichocki N."/>
            <person name="Veneault-Fourrey C."/>
            <person name="LaButti K."/>
            <person name="Lindquist E.A."/>
            <person name="Lipzen A."/>
            <person name="Lundell T."/>
            <person name="Morin E."/>
            <person name="Murat C."/>
            <person name="Riley R."/>
            <person name="Ohm R."/>
            <person name="Sun H."/>
            <person name="Tunlid A."/>
            <person name="Henrissat B."/>
            <person name="Grigoriev I.V."/>
            <person name="Hibbett D.S."/>
            <person name="Martin F."/>
        </authorList>
    </citation>
    <scope>NUCLEOTIDE SEQUENCE [LARGE SCALE GENOMIC DNA]</scope>
    <source>
        <strain evidence="3">h7</strain>
    </source>
</reference>
<proteinExistence type="predicted"/>
<name>A0A0C3C0I6_HEBCY</name>
<dbReference type="Proteomes" id="UP000053424">
    <property type="component" value="Unassembled WGS sequence"/>
</dbReference>
<evidence type="ECO:0000256" key="1">
    <source>
        <dbReference type="SAM" id="MobiDB-lite"/>
    </source>
</evidence>
<feature type="compositionally biased region" description="Polar residues" evidence="1">
    <location>
        <begin position="8"/>
        <end position="17"/>
    </location>
</feature>
<protein>
    <submittedName>
        <fullName evidence="2">Uncharacterized protein</fullName>
    </submittedName>
</protein>
<gene>
    <name evidence="2" type="ORF">M413DRAFT_133208</name>
</gene>
<dbReference type="AlphaFoldDB" id="A0A0C3C0I6"/>
<sequence length="68" mass="7733">MVHPSTLEKPTQGTFHPSRNPIHHIYLSSSHRPVWHTYERASPGSAQVISGRPLSLIIHWVPKMRLCA</sequence>
<evidence type="ECO:0000313" key="2">
    <source>
        <dbReference type="EMBL" id="KIM42395.1"/>
    </source>
</evidence>
<dbReference type="HOGENOM" id="CLU_2794204_0_0_1"/>
<accession>A0A0C3C0I6</accession>
<dbReference type="EMBL" id="KN831778">
    <property type="protein sequence ID" value="KIM42395.1"/>
    <property type="molecule type" value="Genomic_DNA"/>
</dbReference>
<organism evidence="2 3">
    <name type="scientific">Hebeloma cylindrosporum</name>
    <dbReference type="NCBI Taxonomy" id="76867"/>
    <lineage>
        <taxon>Eukaryota</taxon>
        <taxon>Fungi</taxon>
        <taxon>Dikarya</taxon>
        <taxon>Basidiomycota</taxon>
        <taxon>Agaricomycotina</taxon>
        <taxon>Agaricomycetes</taxon>
        <taxon>Agaricomycetidae</taxon>
        <taxon>Agaricales</taxon>
        <taxon>Agaricineae</taxon>
        <taxon>Hymenogastraceae</taxon>
        <taxon>Hebeloma</taxon>
    </lineage>
</organism>
<reference evidence="2 3" key="1">
    <citation type="submission" date="2014-04" db="EMBL/GenBank/DDBJ databases">
        <authorList>
            <consortium name="DOE Joint Genome Institute"/>
            <person name="Kuo A."/>
            <person name="Gay G."/>
            <person name="Dore J."/>
            <person name="Kohler A."/>
            <person name="Nagy L.G."/>
            <person name="Floudas D."/>
            <person name="Copeland A."/>
            <person name="Barry K.W."/>
            <person name="Cichocki N."/>
            <person name="Veneault-Fourrey C."/>
            <person name="LaButti K."/>
            <person name="Lindquist E.A."/>
            <person name="Lipzen A."/>
            <person name="Lundell T."/>
            <person name="Morin E."/>
            <person name="Murat C."/>
            <person name="Sun H."/>
            <person name="Tunlid A."/>
            <person name="Henrissat B."/>
            <person name="Grigoriev I.V."/>
            <person name="Hibbett D.S."/>
            <person name="Martin F."/>
            <person name="Nordberg H.P."/>
            <person name="Cantor M.N."/>
            <person name="Hua S.X."/>
        </authorList>
    </citation>
    <scope>NUCLEOTIDE SEQUENCE [LARGE SCALE GENOMIC DNA]</scope>
    <source>
        <strain evidence="3">h7</strain>
    </source>
</reference>
<evidence type="ECO:0000313" key="3">
    <source>
        <dbReference type="Proteomes" id="UP000053424"/>
    </source>
</evidence>
<keyword evidence="3" id="KW-1185">Reference proteome</keyword>